<dbReference type="PATRIC" id="fig|649747.3.peg.1681"/>
<evidence type="ECO:0000313" key="1">
    <source>
        <dbReference type="EMBL" id="ERI10096.1"/>
    </source>
</evidence>
<evidence type="ECO:0000313" key="2">
    <source>
        <dbReference type="Proteomes" id="UP000016511"/>
    </source>
</evidence>
<accession>U1YH21</accession>
<proteinExistence type="predicted"/>
<organism evidence="1 2">
    <name type="scientific">Aneurinibacillus aneurinilyticus ATCC 12856</name>
    <dbReference type="NCBI Taxonomy" id="649747"/>
    <lineage>
        <taxon>Bacteria</taxon>
        <taxon>Bacillati</taxon>
        <taxon>Bacillota</taxon>
        <taxon>Bacilli</taxon>
        <taxon>Bacillales</taxon>
        <taxon>Paenibacillaceae</taxon>
        <taxon>Aneurinibacillus group</taxon>
        <taxon>Aneurinibacillus</taxon>
    </lineage>
</organism>
<dbReference type="Proteomes" id="UP000016511">
    <property type="component" value="Unassembled WGS sequence"/>
</dbReference>
<keyword evidence="2" id="KW-1185">Reference proteome</keyword>
<dbReference type="HOGENOM" id="CLU_2630418_0_0_9"/>
<dbReference type="STRING" id="649747.HMPREF0083_01857"/>
<sequence>MSCVEAARKTEGSRQDLSSAFAAMTVTFIFIPNNCRVDGNKKESEKDTSFSLFLHKRASLSSHYYQHVCKLGRQEER</sequence>
<reference evidence="1 2" key="1">
    <citation type="submission" date="2013-08" db="EMBL/GenBank/DDBJ databases">
        <authorList>
            <person name="Weinstock G."/>
            <person name="Sodergren E."/>
            <person name="Wylie T."/>
            <person name="Fulton L."/>
            <person name="Fulton R."/>
            <person name="Fronick C."/>
            <person name="O'Laughlin M."/>
            <person name="Godfrey J."/>
            <person name="Miner T."/>
            <person name="Herter B."/>
            <person name="Appelbaum E."/>
            <person name="Cordes M."/>
            <person name="Lek S."/>
            <person name="Wollam A."/>
            <person name="Pepin K.H."/>
            <person name="Palsikar V.B."/>
            <person name="Mitreva M."/>
            <person name="Wilson R.K."/>
        </authorList>
    </citation>
    <scope>NUCLEOTIDE SEQUENCE [LARGE SCALE GENOMIC DNA]</scope>
    <source>
        <strain evidence="1 2">ATCC 12856</strain>
    </source>
</reference>
<dbReference type="AlphaFoldDB" id="U1YH21"/>
<gene>
    <name evidence="1" type="ORF">HMPREF0083_01857</name>
</gene>
<dbReference type="EMBL" id="AWSJ01000120">
    <property type="protein sequence ID" value="ERI10096.1"/>
    <property type="molecule type" value="Genomic_DNA"/>
</dbReference>
<name>U1YH21_ANEAE</name>
<comment type="caution">
    <text evidence="1">The sequence shown here is derived from an EMBL/GenBank/DDBJ whole genome shotgun (WGS) entry which is preliminary data.</text>
</comment>
<protein>
    <submittedName>
        <fullName evidence="1">Uncharacterized protein</fullName>
    </submittedName>
</protein>